<feature type="region of interest" description="Disordered" evidence="3">
    <location>
        <begin position="1"/>
        <end position="34"/>
    </location>
</feature>
<dbReference type="EMBL" id="VCQT01000033">
    <property type="protein sequence ID" value="TMW12547.1"/>
    <property type="molecule type" value="Genomic_DNA"/>
</dbReference>
<reference evidence="5 6" key="1">
    <citation type="submission" date="2019-05" db="EMBL/GenBank/DDBJ databases">
        <title>Genome of Alcanivorax gelatiniphagus, an oil degrading marine bacteria.</title>
        <authorList>
            <person name="Kwon K.K."/>
        </authorList>
    </citation>
    <scope>NUCLEOTIDE SEQUENCE [LARGE SCALE GENOMIC DNA]</scope>
    <source>
        <strain evidence="5 6">MEBiC 08158</strain>
    </source>
</reference>
<dbReference type="PANTHER" id="PTHR43479:SF11">
    <property type="entry name" value="ACREF_ENVCD OPERON REPRESSOR-RELATED"/>
    <property type="match status" value="1"/>
</dbReference>
<dbReference type="RefSeq" id="WP_138772622.1">
    <property type="nucleotide sequence ID" value="NZ_JBHSSX010000017.1"/>
</dbReference>
<evidence type="ECO:0000259" key="4">
    <source>
        <dbReference type="PROSITE" id="PS50977"/>
    </source>
</evidence>
<dbReference type="PROSITE" id="PS50977">
    <property type="entry name" value="HTH_TETR_2"/>
    <property type="match status" value="1"/>
</dbReference>
<dbReference type="InterPro" id="IPR049513">
    <property type="entry name" value="TetR_C_40"/>
</dbReference>
<feature type="domain" description="HTH tetR-type" evidence="4">
    <location>
        <begin position="32"/>
        <end position="92"/>
    </location>
</feature>
<dbReference type="InterPro" id="IPR050624">
    <property type="entry name" value="HTH-type_Tx_Regulator"/>
</dbReference>
<dbReference type="SUPFAM" id="SSF46689">
    <property type="entry name" value="Homeodomain-like"/>
    <property type="match status" value="1"/>
</dbReference>
<feature type="DNA-binding region" description="H-T-H motif" evidence="2">
    <location>
        <begin position="55"/>
        <end position="74"/>
    </location>
</feature>
<dbReference type="InterPro" id="IPR009057">
    <property type="entry name" value="Homeodomain-like_sf"/>
</dbReference>
<gene>
    <name evidence="5" type="ORF">FGS76_10665</name>
</gene>
<organism evidence="5 6">
    <name type="scientific">Alloalcanivorax gelatiniphagus</name>
    <dbReference type="NCBI Taxonomy" id="1194167"/>
    <lineage>
        <taxon>Bacteria</taxon>
        <taxon>Pseudomonadati</taxon>
        <taxon>Pseudomonadota</taxon>
        <taxon>Gammaproteobacteria</taxon>
        <taxon>Oceanospirillales</taxon>
        <taxon>Alcanivoracaceae</taxon>
        <taxon>Alloalcanivorax</taxon>
    </lineage>
</organism>
<evidence type="ECO:0000313" key="6">
    <source>
        <dbReference type="Proteomes" id="UP000739180"/>
    </source>
</evidence>
<accession>A0ABY2XME8</accession>
<evidence type="ECO:0000313" key="5">
    <source>
        <dbReference type="EMBL" id="TMW12547.1"/>
    </source>
</evidence>
<dbReference type="Gene3D" id="1.10.357.10">
    <property type="entry name" value="Tetracycline Repressor, domain 2"/>
    <property type="match status" value="1"/>
</dbReference>
<dbReference type="PANTHER" id="PTHR43479">
    <property type="entry name" value="ACREF/ENVCD OPERON REPRESSOR-RELATED"/>
    <property type="match status" value="1"/>
</dbReference>
<name>A0ABY2XME8_9GAMM</name>
<comment type="caution">
    <text evidence="5">The sequence shown here is derived from an EMBL/GenBank/DDBJ whole genome shotgun (WGS) entry which is preliminary data.</text>
</comment>
<evidence type="ECO:0000256" key="1">
    <source>
        <dbReference type="ARBA" id="ARBA00023125"/>
    </source>
</evidence>
<evidence type="ECO:0000256" key="2">
    <source>
        <dbReference type="PROSITE-ProRule" id="PRU00335"/>
    </source>
</evidence>
<dbReference type="Pfam" id="PF00440">
    <property type="entry name" value="TetR_N"/>
    <property type="match status" value="1"/>
</dbReference>
<dbReference type="Proteomes" id="UP000739180">
    <property type="component" value="Unassembled WGS sequence"/>
</dbReference>
<keyword evidence="6" id="KW-1185">Reference proteome</keyword>
<dbReference type="InterPro" id="IPR001647">
    <property type="entry name" value="HTH_TetR"/>
</dbReference>
<protein>
    <submittedName>
        <fullName evidence="5">TetR/AcrR family transcriptional regulator</fullName>
    </submittedName>
</protein>
<evidence type="ECO:0000256" key="3">
    <source>
        <dbReference type="SAM" id="MobiDB-lite"/>
    </source>
</evidence>
<dbReference type="Pfam" id="PF21306">
    <property type="entry name" value="TetR_C_40"/>
    <property type="match status" value="1"/>
</dbReference>
<sequence>MSPRTPKPDSSAATGPSRSAPDQEPRSVRRKREKRHNLMKAAFELMSERRKEDVTIQQITDAADVGFGTFYNYFESKEAIYDALVEEVLENSGRVVDEAARHLSDPAERLSVGVRYTLLQAQSDPLWGRFLAQTPFSPQLLSRGLGKFLLRDVQEGISAERFDVDDLAMTLVAIGSTVLGVLTAEIERAAGAPAAALPGLDLDAERVPERTAAMVLRILGIDGDEARRLSRGPLPPLEGVLKLFSQP</sequence>
<keyword evidence="1 2" id="KW-0238">DNA-binding</keyword>
<proteinExistence type="predicted"/>